<dbReference type="SUPFAM" id="SSF109604">
    <property type="entry name" value="HD-domain/PDEase-like"/>
    <property type="match status" value="1"/>
</dbReference>
<dbReference type="KEGG" id="bsan:CHH28_11090"/>
<protein>
    <submittedName>
        <fullName evidence="2">Histidine kinase</fullName>
    </submittedName>
</protein>
<dbReference type="Proteomes" id="UP000202440">
    <property type="component" value="Chromosome"/>
</dbReference>
<gene>
    <name evidence="2" type="ORF">CHH28_11090</name>
</gene>
<reference evidence="2 3" key="1">
    <citation type="submission" date="2017-07" db="EMBL/GenBank/DDBJ databases">
        <title>Annotated genome sequence of Bacterioplanes sanyensis isolated from Red Sea.</title>
        <authorList>
            <person name="Rehman Z.U."/>
        </authorList>
    </citation>
    <scope>NUCLEOTIDE SEQUENCE [LARGE SCALE GENOMIC DNA]</scope>
    <source>
        <strain evidence="2 3">NV9</strain>
    </source>
</reference>
<keyword evidence="2" id="KW-0808">Transferase</keyword>
<dbReference type="AlphaFoldDB" id="A0A222FKB2"/>
<dbReference type="Pfam" id="PF08668">
    <property type="entry name" value="HDOD"/>
    <property type="match status" value="1"/>
</dbReference>
<keyword evidence="3" id="KW-1185">Reference proteome</keyword>
<dbReference type="InterPro" id="IPR013976">
    <property type="entry name" value="HDOD"/>
</dbReference>
<dbReference type="EMBL" id="CP022530">
    <property type="protein sequence ID" value="ASP39189.1"/>
    <property type="molecule type" value="Genomic_DNA"/>
</dbReference>
<dbReference type="OrthoDB" id="598113at2"/>
<dbReference type="RefSeq" id="WP_094060369.1">
    <property type="nucleotide sequence ID" value="NZ_CP022530.1"/>
</dbReference>
<evidence type="ECO:0000313" key="2">
    <source>
        <dbReference type="EMBL" id="ASP39189.1"/>
    </source>
</evidence>
<dbReference type="GO" id="GO:0016301">
    <property type="term" value="F:kinase activity"/>
    <property type="evidence" value="ECO:0007669"/>
    <property type="project" value="UniProtKB-KW"/>
</dbReference>
<keyword evidence="2" id="KW-0418">Kinase</keyword>
<feature type="domain" description="HDOD" evidence="1">
    <location>
        <begin position="23"/>
        <end position="210"/>
    </location>
</feature>
<dbReference type="Gene3D" id="1.10.3210.10">
    <property type="entry name" value="Hypothetical protein af1432"/>
    <property type="match status" value="1"/>
</dbReference>
<evidence type="ECO:0000313" key="3">
    <source>
        <dbReference type="Proteomes" id="UP000202440"/>
    </source>
</evidence>
<dbReference type="PANTHER" id="PTHR33525">
    <property type="match status" value="1"/>
</dbReference>
<dbReference type="PANTHER" id="PTHR33525:SF3">
    <property type="entry name" value="RIBONUCLEASE Y"/>
    <property type="match status" value="1"/>
</dbReference>
<name>A0A222FKB2_9GAMM</name>
<proteinExistence type="predicted"/>
<dbReference type="PROSITE" id="PS51833">
    <property type="entry name" value="HDOD"/>
    <property type="match status" value="1"/>
</dbReference>
<dbReference type="InterPro" id="IPR052340">
    <property type="entry name" value="RNase_Y/CdgJ"/>
</dbReference>
<sequence length="282" mass="30749">MTNLAKQVKDDIVAQIKNDELILPTLPEVALRVREIAEDADANISDLTKVIGQDPALAARIIKVTNSPLIRVSSQITDLATAISRLGINFTSNLAIGLAMEQMFQATHDNVDKRMRACWSRAMEIAASAQVLAKHFTRLHADQAMLAGLVHQIGMLPILSYAENHDGLLSDSYSLDMVLEKLHPALGSYILKSWEFPEELVAVPRNYLNLDYQTAEASYVDLVQVATVQSYVDTDHPLGQVDSATLGSFQRLGLDSDNDVTHWESLSDEVGATHSAIGGGGE</sequence>
<organism evidence="2 3">
    <name type="scientific">Bacterioplanes sanyensis</name>
    <dbReference type="NCBI Taxonomy" id="1249553"/>
    <lineage>
        <taxon>Bacteria</taxon>
        <taxon>Pseudomonadati</taxon>
        <taxon>Pseudomonadota</taxon>
        <taxon>Gammaproteobacteria</taxon>
        <taxon>Oceanospirillales</taxon>
        <taxon>Oceanospirillaceae</taxon>
        <taxon>Bacterioplanes</taxon>
    </lineage>
</organism>
<evidence type="ECO:0000259" key="1">
    <source>
        <dbReference type="PROSITE" id="PS51833"/>
    </source>
</evidence>
<accession>A0A222FKB2</accession>